<dbReference type="PROSITE" id="PS51257">
    <property type="entry name" value="PROKAR_LIPOPROTEIN"/>
    <property type="match status" value="1"/>
</dbReference>
<dbReference type="Pfam" id="PF03793">
    <property type="entry name" value="PASTA"/>
    <property type="match status" value="1"/>
</dbReference>
<keyword evidence="1" id="KW-0732">Signal</keyword>
<protein>
    <recommendedName>
        <fullName evidence="2">PASTA domain-containing protein</fullName>
    </recommendedName>
</protein>
<evidence type="ECO:0000313" key="3">
    <source>
        <dbReference type="EMBL" id="GAA3997477.1"/>
    </source>
</evidence>
<feature type="chain" id="PRO_5047323572" description="PASTA domain-containing protein" evidence="1">
    <location>
        <begin position="24"/>
        <end position="118"/>
    </location>
</feature>
<organism evidence="3 4">
    <name type="scientific">Allokutzneria multivorans</name>
    <dbReference type="NCBI Taxonomy" id="1142134"/>
    <lineage>
        <taxon>Bacteria</taxon>
        <taxon>Bacillati</taxon>
        <taxon>Actinomycetota</taxon>
        <taxon>Actinomycetes</taxon>
        <taxon>Pseudonocardiales</taxon>
        <taxon>Pseudonocardiaceae</taxon>
        <taxon>Allokutzneria</taxon>
    </lineage>
</organism>
<dbReference type="InterPro" id="IPR005543">
    <property type="entry name" value="PASTA_dom"/>
</dbReference>
<evidence type="ECO:0000259" key="2">
    <source>
        <dbReference type="PROSITE" id="PS51178"/>
    </source>
</evidence>
<dbReference type="CDD" id="cd06577">
    <property type="entry name" value="PASTA_pknB"/>
    <property type="match status" value="1"/>
</dbReference>
<reference evidence="4" key="1">
    <citation type="journal article" date="2019" name="Int. J. Syst. Evol. Microbiol.">
        <title>The Global Catalogue of Microorganisms (GCM) 10K type strain sequencing project: providing services to taxonomists for standard genome sequencing and annotation.</title>
        <authorList>
            <consortium name="The Broad Institute Genomics Platform"/>
            <consortium name="The Broad Institute Genome Sequencing Center for Infectious Disease"/>
            <person name="Wu L."/>
            <person name="Ma J."/>
        </authorList>
    </citation>
    <scope>NUCLEOTIDE SEQUENCE [LARGE SCALE GENOMIC DNA]</scope>
    <source>
        <strain evidence="4">JCM 17342</strain>
    </source>
</reference>
<gene>
    <name evidence="3" type="ORF">GCM10022247_16910</name>
</gene>
<comment type="caution">
    <text evidence="3">The sequence shown here is derived from an EMBL/GenBank/DDBJ whole genome shotgun (WGS) entry which is preliminary data.</text>
</comment>
<dbReference type="EMBL" id="BAABAL010000005">
    <property type="protein sequence ID" value="GAA3997477.1"/>
    <property type="molecule type" value="Genomic_DNA"/>
</dbReference>
<accession>A0ABP7RH53</accession>
<proteinExistence type="predicted"/>
<feature type="signal peptide" evidence="1">
    <location>
        <begin position="1"/>
        <end position="23"/>
    </location>
</feature>
<dbReference type="RefSeq" id="WP_344872374.1">
    <property type="nucleotide sequence ID" value="NZ_BAABAL010000005.1"/>
</dbReference>
<dbReference type="Gene3D" id="3.30.10.20">
    <property type="match status" value="1"/>
</dbReference>
<dbReference type="SUPFAM" id="SSF54184">
    <property type="entry name" value="Penicillin-binding protein 2x (pbp-2x), c-terminal domain"/>
    <property type="match status" value="1"/>
</dbReference>
<keyword evidence="4" id="KW-1185">Reference proteome</keyword>
<dbReference type="PROSITE" id="PS51178">
    <property type="entry name" value="PASTA"/>
    <property type="match status" value="1"/>
</dbReference>
<name>A0ABP7RH53_9PSEU</name>
<feature type="domain" description="PASTA" evidence="2">
    <location>
        <begin position="43"/>
        <end position="115"/>
    </location>
</feature>
<evidence type="ECO:0000256" key="1">
    <source>
        <dbReference type="SAM" id="SignalP"/>
    </source>
</evidence>
<evidence type="ECO:0000313" key="4">
    <source>
        <dbReference type="Proteomes" id="UP001501747"/>
    </source>
</evidence>
<sequence>MIRKFVVVALSVVALVGCRPTTAPPPAAPVTTTTTTVAKAPVASGDVTVPNVVGMEHQKAQDTMQAAGLRNLAEEDATGRKRLLINDRNWVVVTQEPAAGSVVPKTTKVLLKSKKKDD</sequence>
<dbReference type="Proteomes" id="UP001501747">
    <property type="component" value="Unassembled WGS sequence"/>
</dbReference>